<reference evidence="1" key="1">
    <citation type="submission" date="2021-06" db="EMBL/GenBank/DDBJ databases">
        <authorList>
            <person name="Kallberg Y."/>
            <person name="Tangrot J."/>
            <person name="Rosling A."/>
        </authorList>
    </citation>
    <scope>NUCLEOTIDE SEQUENCE</scope>
    <source>
        <strain evidence="1">MA461A</strain>
    </source>
</reference>
<evidence type="ECO:0000313" key="1">
    <source>
        <dbReference type="EMBL" id="CAG8800606.1"/>
    </source>
</evidence>
<keyword evidence="2" id="KW-1185">Reference proteome</keyword>
<dbReference type="EMBL" id="CAJVQC010060286">
    <property type="protein sequence ID" value="CAG8800606.1"/>
    <property type="molecule type" value="Genomic_DNA"/>
</dbReference>
<gene>
    <name evidence="1" type="ORF">RPERSI_LOCUS20959</name>
</gene>
<sequence>STAYSKHLKPSSDYAKRLNKLRKIKKMSNNFVSNTNDLVEIYLQLIVKYFNEDLTQVLLKPLPKQMKDVDSCLNSFYIADTLSTRTTRRNEPIALEKTTQIIGR</sequence>
<feature type="non-terminal residue" evidence="1">
    <location>
        <position position="1"/>
    </location>
</feature>
<protein>
    <submittedName>
        <fullName evidence="1">6005_t:CDS:1</fullName>
    </submittedName>
</protein>
<name>A0ACA9RM70_9GLOM</name>
<accession>A0ACA9RM70</accession>
<dbReference type="Proteomes" id="UP000789920">
    <property type="component" value="Unassembled WGS sequence"/>
</dbReference>
<evidence type="ECO:0000313" key="2">
    <source>
        <dbReference type="Proteomes" id="UP000789920"/>
    </source>
</evidence>
<proteinExistence type="predicted"/>
<feature type="non-terminal residue" evidence="1">
    <location>
        <position position="104"/>
    </location>
</feature>
<organism evidence="1 2">
    <name type="scientific">Racocetra persica</name>
    <dbReference type="NCBI Taxonomy" id="160502"/>
    <lineage>
        <taxon>Eukaryota</taxon>
        <taxon>Fungi</taxon>
        <taxon>Fungi incertae sedis</taxon>
        <taxon>Mucoromycota</taxon>
        <taxon>Glomeromycotina</taxon>
        <taxon>Glomeromycetes</taxon>
        <taxon>Diversisporales</taxon>
        <taxon>Gigasporaceae</taxon>
        <taxon>Racocetra</taxon>
    </lineage>
</organism>
<comment type="caution">
    <text evidence="1">The sequence shown here is derived from an EMBL/GenBank/DDBJ whole genome shotgun (WGS) entry which is preliminary data.</text>
</comment>